<accession>A0A0V1AQZ1</accession>
<evidence type="ECO:0000313" key="1">
    <source>
        <dbReference type="EMBL" id="KRY27224.1"/>
    </source>
</evidence>
<dbReference type="Proteomes" id="UP000054776">
    <property type="component" value="Unassembled WGS sequence"/>
</dbReference>
<dbReference type="EMBL" id="JYDH01000272">
    <property type="protein sequence ID" value="KRY27224.1"/>
    <property type="molecule type" value="Genomic_DNA"/>
</dbReference>
<name>A0A0V1AQZ1_TRISP</name>
<keyword evidence="2" id="KW-1185">Reference proteome</keyword>
<dbReference type="OrthoDB" id="10384931at2759"/>
<dbReference type="AlphaFoldDB" id="A0A0V1AQZ1"/>
<evidence type="ECO:0000313" key="2">
    <source>
        <dbReference type="Proteomes" id="UP000054776"/>
    </source>
</evidence>
<comment type="caution">
    <text evidence="1">The sequence shown here is derived from an EMBL/GenBank/DDBJ whole genome shotgun (WGS) entry which is preliminary data.</text>
</comment>
<protein>
    <submittedName>
        <fullName evidence="1">Uncharacterized protein</fullName>
    </submittedName>
</protein>
<proteinExistence type="predicted"/>
<reference evidence="1 2" key="1">
    <citation type="submission" date="2015-01" db="EMBL/GenBank/DDBJ databases">
        <title>Evolution of Trichinella species and genotypes.</title>
        <authorList>
            <person name="Korhonen P.K."/>
            <person name="Edoardo P."/>
            <person name="Giuseppe L.R."/>
            <person name="Gasser R.B."/>
        </authorList>
    </citation>
    <scope>NUCLEOTIDE SEQUENCE [LARGE SCALE GENOMIC DNA]</scope>
    <source>
        <strain evidence="1">ISS3</strain>
    </source>
</reference>
<dbReference type="InParanoid" id="A0A0V1AQZ1"/>
<organism evidence="1 2">
    <name type="scientific">Trichinella spiralis</name>
    <name type="common">Trichina worm</name>
    <dbReference type="NCBI Taxonomy" id="6334"/>
    <lineage>
        <taxon>Eukaryota</taxon>
        <taxon>Metazoa</taxon>
        <taxon>Ecdysozoa</taxon>
        <taxon>Nematoda</taxon>
        <taxon>Enoplea</taxon>
        <taxon>Dorylaimia</taxon>
        <taxon>Trichinellida</taxon>
        <taxon>Trichinellidae</taxon>
        <taxon>Trichinella</taxon>
    </lineage>
</organism>
<gene>
    <name evidence="1" type="ORF">T01_4175</name>
</gene>
<sequence>MHTQNRVVDDIEWIIKRFRSTPPILIKRINKTGKIRMKSLIKYGEIRIMQFEAINACACVFFFPCHMFKACRFQSVSQLIVEALFVEALGSLVVVRQVSTYL</sequence>